<gene>
    <name evidence="1" type="ORF">GMARGA_LOCUS11461</name>
</gene>
<dbReference type="EMBL" id="CAJVQB010006709">
    <property type="protein sequence ID" value="CAG8690158.1"/>
    <property type="molecule type" value="Genomic_DNA"/>
</dbReference>
<proteinExistence type="predicted"/>
<keyword evidence="2" id="KW-1185">Reference proteome</keyword>
<protein>
    <submittedName>
        <fullName evidence="1">33634_t:CDS:1</fullName>
    </submittedName>
</protein>
<sequence>MDQETSIKQMVVDVKTIKMNLFKTPIELDSYGIQNESEEDDPILKRSETTCLRIEEPPKPLLFYKKENYIVNLTLMEIDPNKVSSEINIKINPMQKEKIKRNLALWDIPNKTLACQIRQNLSFYSRLTVKSFRANSKSKAAFIKIEFKNKKREKELENA</sequence>
<evidence type="ECO:0000313" key="2">
    <source>
        <dbReference type="Proteomes" id="UP000789901"/>
    </source>
</evidence>
<evidence type="ECO:0000313" key="1">
    <source>
        <dbReference type="EMBL" id="CAG8690158.1"/>
    </source>
</evidence>
<reference evidence="1 2" key="1">
    <citation type="submission" date="2021-06" db="EMBL/GenBank/DDBJ databases">
        <authorList>
            <person name="Kallberg Y."/>
            <person name="Tangrot J."/>
            <person name="Rosling A."/>
        </authorList>
    </citation>
    <scope>NUCLEOTIDE SEQUENCE [LARGE SCALE GENOMIC DNA]</scope>
    <source>
        <strain evidence="1 2">120-4 pot B 10/14</strain>
    </source>
</reference>
<organism evidence="1 2">
    <name type="scientific">Gigaspora margarita</name>
    <dbReference type="NCBI Taxonomy" id="4874"/>
    <lineage>
        <taxon>Eukaryota</taxon>
        <taxon>Fungi</taxon>
        <taxon>Fungi incertae sedis</taxon>
        <taxon>Mucoromycota</taxon>
        <taxon>Glomeromycotina</taxon>
        <taxon>Glomeromycetes</taxon>
        <taxon>Diversisporales</taxon>
        <taxon>Gigasporaceae</taxon>
        <taxon>Gigaspora</taxon>
    </lineage>
</organism>
<name>A0ABN7UWM4_GIGMA</name>
<accession>A0ABN7UWM4</accession>
<dbReference type="Proteomes" id="UP000789901">
    <property type="component" value="Unassembled WGS sequence"/>
</dbReference>
<comment type="caution">
    <text evidence="1">The sequence shown here is derived from an EMBL/GenBank/DDBJ whole genome shotgun (WGS) entry which is preliminary data.</text>
</comment>